<reference evidence="1" key="1">
    <citation type="journal article" date="2020" name="mSystems">
        <title>Genome- and Community-Level Interaction Insights into Carbon Utilization and Element Cycling Functions of Hydrothermarchaeota in Hydrothermal Sediment.</title>
        <authorList>
            <person name="Zhou Z."/>
            <person name="Liu Y."/>
            <person name="Xu W."/>
            <person name="Pan J."/>
            <person name="Luo Z.H."/>
            <person name="Li M."/>
        </authorList>
    </citation>
    <scope>NUCLEOTIDE SEQUENCE [LARGE SCALE GENOMIC DNA]</scope>
    <source>
        <strain evidence="1">SpSt-774</strain>
    </source>
</reference>
<protein>
    <submittedName>
        <fullName evidence="1">Restriction endonuclease</fullName>
    </submittedName>
</protein>
<gene>
    <name evidence="1" type="ORF">ENV60_00450</name>
</gene>
<evidence type="ECO:0000313" key="1">
    <source>
        <dbReference type="EMBL" id="HGV96754.1"/>
    </source>
</evidence>
<keyword evidence="1" id="KW-0540">Nuclease</keyword>
<dbReference type="GO" id="GO:0004519">
    <property type="term" value="F:endonuclease activity"/>
    <property type="evidence" value="ECO:0007669"/>
    <property type="project" value="UniProtKB-KW"/>
</dbReference>
<accession>A0A7C4X9P2</accession>
<dbReference type="EMBL" id="DTGZ01000007">
    <property type="protein sequence ID" value="HGV96754.1"/>
    <property type="molecule type" value="Genomic_DNA"/>
</dbReference>
<name>A0A7C4X9P2_UNCW3</name>
<keyword evidence="1" id="KW-0378">Hydrolase</keyword>
<proteinExistence type="predicted"/>
<keyword evidence="1" id="KW-0255">Endonuclease</keyword>
<dbReference type="AlphaFoldDB" id="A0A7C4X9P2"/>
<organism evidence="1">
    <name type="scientific">candidate division WOR-3 bacterium</name>
    <dbReference type="NCBI Taxonomy" id="2052148"/>
    <lineage>
        <taxon>Bacteria</taxon>
        <taxon>Bacteria division WOR-3</taxon>
    </lineage>
</organism>
<sequence length="233" mass="26965">MDKKLSEDIKSLINAYEFLVKGIDTKAKKAEDRAYGGIIRAGKGMLVESLAKSLIEIAWKELGRDPSRLSLEKETVKIPIKREYLERVKNPEVKKFIEEHINDFYYPLRTDVHVHVDGKFKIAMECKAYTENAMLKRILVDFTLFKQVYPDLAFVLFQLESQLGGDYSSAHYIKYGSPSTHTLLSYFDIDLNIITLLEGERKVDKPIHKPEYYKALREESLLTALKVLMDLLR</sequence>
<comment type="caution">
    <text evidence="1">The sequence shown here is derived from an EMBL/GenBank/DDBJ whole genome shotgun (WGS) entry which is preliminary data.</text>
</comment>